<dbReference type="SMART" id="SM01023">
    <property type="entry name" value="BAF"/>
    <property type="match status" value="1"/>
</dbReference>
<dbReference type="PANTHER" id="PTHR47507">
    <property type="entry name" value="BARRIER TO AUTOINTEGRATION FACTOR 2"/>
    <property type="match status" value="1"/>
</dbReference>
<dbReference type="GO" id="GO:0051276">
    <property type="term" value="P:chromosome organization"/>
    <property type="evidence" value="ECO:0007669"/>
    <property type="project" value="TreeGrafter"/>
</dbReference>
<evidence type="ECO:0000256" key="3">
    <source>
        <dbReference type="ARBA" id="ARBA00074730"/>
    </source>
</evidence>
<dbReference type="FunFam" id="1.10.150.40:FF:000002">
    <property type="entry name" value="Barrier to autointegration factor 2"/>
    <property type="match status" value="1"/>
</dbReference>
<evidence type="ECO:0000313" key="5">
    <source>
        <dbReference type="EMBL" id="AFP13983.1"/>
    </source>
</evidence>
<reference evidence="5" key="1">
    <citation type="journal article" date="2014" name="Nature">
        <title>Elephant shark genome provides unique insights into gnathostome evolution.</title>
        <authorList>
            <consortium name="International Elephant Shark Genome Sequencing Consortium"/>
            <person name="Venkatesh B."/>
            <person name="Lee A.P."/>
            <person name="Ravi V."/>
            <person name="Maurya A.K."/>
            <person name="Lian M.M."/>
            <person name="Swann J.B."/>
            <person name="Ohta Y."/>
            <person name="Flajnik M.F."/>
            <person name="Sutoh Y."/>
            <person name="Kasahara M."/>
            <person name="Hoon S."/>
            <person name="Gangu V."/>
            <person name="Roy S.W."/>
            <person name="Irimia M."/>
            <person name="Korzh V."/>
            <person name="Kondrychyn I."/>
            <person name="Lim Z.W."/>
            <person name="Tay B.H."/>
            <person name="Tohari S."/>
            <person name="Kong K.W."/>
            <person name="Ho S."/>
            <person name="Lorente-Galdos B."/>
            <person name="Quilez J."/>
            <person name="Marques-Bonet T."/>
            <person name="Raney B.J."/>
            <person name="Ingham P.W."/>
            <person name="Tay A."/>
            <person name="Hillier L.W."/>
            <person name="Minx P."/>
            <person name="Boehm T."/>
            <person name="Wilson R.K."/>
            <person name="Brenner S."/>
            <person name="Warren W.C."/>
        </authorList>
    </citation>
    <scope>NUCLEOTIDE SEQUENCE</scope>
    <source>
        <tissue evidence="5">Muscle</tissue>
    </source>
</reference>
<proteinExistence type="evidence at transcript level"/>
<dbReference type="InterPro" id="IPR004122">
    <property type="entry name" value="BAF_prot"/>
</dbReference>
<comment type="subcellular location">
    <subcellularLocation>
        <location evidence="1">Nucleus</location>
    </subcellularLocation>
</comment>
<dbReference type="AlphaFoldDB" id="V9LKD9"/>
<evidence type="ECO:0000256" key="4">
    <source>
        <dbReference type="ARBA" id="ARBA00079764"/>
    </source>
</evidence>
<dbReference type="Pfam" id="PF02961">
    <property type="entry name" value="SAM_BAF"/>
    <property type="match status" value="1"/>
</dbReference>
<name>V9LKD9_CALMI</name>
<accession>V9LKD9</accession>
<sequence length="90" mass="10444">MPNLTQKHKNFVSEPMKEKSVKKLAGIGNVLGARLEDNGFKKARDVLGQFLLLKQDRESFKNWLHQICFAGNKQSDDCYCCMREWCDSYL</sequence>
<dbReference type="SUPFAM" id="SSF47798">
    <property type="entry name" value="Barrier-to-autointegration factor, BAF"/>
    <property type="match status" value="1"/>
</dbReference>
<dbReference type="Gene3D" id="1.10.150.40">
    <property type="entry name" value="Barrier-to-autointegration factor, BAF"/>
    <property type="match status" value="1"/>
</dbReference>
<protein>
    <recommendedName>
        <fullName evidence="3">Barrier-to-autointegration factor-like protein</fullName>
    </recommendedName>
    <alternativeName>
        <fullName evidence="4">Barrier-to-autointegration factor 2</fullName>
    </alternativeName>
</protein>
<dbReference type="GO" id="GO:0003677">
    <property type="term" value="F:DNA binding"/>
    <property type="evidence" value="ECO:0007669"/>
    <property type="project" value="InterPro"/>
</dbReference>
<dbReference type="InterPro" id="IPR036617">
    <property type="entry name" value="BAF_sf"/>
</dbReference>
<dbReference type="GO" id="GO:0005634">
    <property type="term" value="C:nucleus"/>
    <property type="evidence" value="ECO:0007669"/>
    <property type="project" value="UniProtKB-SubCell"/>
</dbReference>
<dbReference type="GO" id="GO:0000793">
    <property type="term" value="C:condensed chromosome"/>
    <property type="evidence" value="ECO:0007669"/>
    <property type="project" value="TreeGrafter"/>
</dbReference>
<dbReference type="EMBL" id="JW881466">
    <property type="protein sequence ID" value="AFP13983.1"/>
    <property type="molecule type" value="mRNA"/>
</dbReference>
<evidence type="ECO:0000256" key="1">
    <source>
        <dbReference type="ARBA" id="ARBA00004123"/>
    </source>
</evidence>
<dbReference type="PANTHER" id="PTHR47507:SF6">
    <property type="entry name" value="BARRIER-TO-AUTOINTEGRATION FACTOR"/>
    <property type="match status" value="1"/>
</dbReference>
<dbReference type="InterPro" id="IPR051387">
    <property type="entry name" value="BAF"/>
</dbReference>
<organism evidence="5">
    <name type="scientific">Callorhinchus milii</name>
    <name type="common">Ghost shark</name>
    <dbReference type="NCBI Taxonomy" id="7868"/>
    <lineage>
        <taxon>Eukaryota</taxon>
        <taxon>Metazoa</taxon>
        <taxon>Chordata</taxon>
        <taxon>Craniata</taxon>
        <taxon>Vertebrata</taxon>
        <taxon>Chondrichthyes</taxon>
        <taxon>Holocephali</taxon>
        <taxon>Chimaeriformes</taxon>
        <taxon>Callorhinchidae</taxon>
        <taxon>Callorhinchus</taxon>
    </lineage>
</organism>
<keyword evidence="2" id="KW-0539">Nucleus</keyword>
<evidence type="ECO:0000256" key="2">
    <source>
        <dbReference type="ARBA" id="ARBA00023242"/>
    </source>
</evidence>